<dbReference type="InterPro" id="IPR043130">
    <property type="entry name" value="CDP-OH_PTrfase_TM_dom"/>
</dbReference>
<evidence type="ECO:0000256" key="3">
    <source>
        <dbReference type="ARBA" id="ARBA00022516"/>
    </source>
</evidence>
<keyword evidence="9" id="KW-1208">Phospholipid metabolism</keyword>
<evidence type="ECO:0000256" key="5">
    <source>
        <dbReference type="ARBA" id="ARBA00022989"/>
    </source>
</evidence>
<evidence type="ECO:0000256" key="2">
    <source>
        <dbReference type="ARBA" id="ARBA00010441"/>
    </source>
</evidence>
<keyword evidence="11" id="KW-0808">Transferase</keyword>
<feature type="transmembrane region" description="Helical" evidence="10">
    <location>
        <begin position="134"/>
        <end position="155"/>
    </location>
</feature>
<feature type="transmembrane region" description="Helical" evidence="10">
    <location>
        <begin position="161"/>
        <end position="181"/>
    </location>
</feature>
<reference evidence="11 12" key="1">
    <citation type="submission" date="2018-05" db="EMBL/GenBank/DDBJ databases">
        <title>Genomic Encyclopedia of Type Strains, Phase IV (KMG-IV): sequencing the most valuable type-strain genomes for metagenomic binning, comparative biology and taxonomic classification.</title>
        <authorList>
            <person name="Goeker M."/>
        </authorList>
    </citation>
    <scope>NUCLEOTIDE SEQUENCE [LARGE SCALE GENOMIC DNA]</scope>
    <source>
        <strain evidence="11 12">DSM 19792</strain>
    </source>
</reference>
<organism evidence="11 12">
    <name type="scientific">Undibacterium pigrum</name>
    <dbReference type="NCBI Taxonomy" id="401470"/>
    <lineage>
        <taxon>Bacteria</taxon>
        <taxon>Pseudomonadati</taxon>
        <taxon>Pseudomonadota</taxon>
        <taxon>Betaproteobacteria</taxon>
        <taxon>Burkholderiales</taxon>
        <taxon>Oxalobacteraceae</taxon>
        <taxon>Undibacterium</taxon>
    </lineage>
</organism>
<comment type="subcellular location">
    <subcellularLocation>
        <location evidence="1">Membrane</location>
        <topology evidence="1">Multi-pass membrane protein</topology>
    </subcellularLocation>
</comment>
<name>A0A318IVV2_9BURK</name>
<keyword evidence="7 10" id="KW-0472">Membrane</keyword>
<evidence type="ECO:0000313" key="12">
    <source>
        <dbReference type="Proteomes" id="UP000247792"/>
    </source>
</evidence>
<dbReference type="InterPro" id="IPR050324">
    <property type="entry name" value="CDP-alcohol_PTase-I"/>
</dbReference>
<feature type="transmembrane region" description="Helical" evidence="10">
    <location>
        <begin position="12"/>
        <end position="29"/>
    </location>
</feature>
<keyword evidence="8" id="KW-0594">Phospholipid biosynthesis</keyword>
<sequence length="196" mass="21285">MLILAYLNLPNLITLTGMLCGLSSMILSLHAYPGFALLALVCAGICDLLDGHVARSMSAHGKRSDAQSQFGQTLDSLVDVINFGMAPMVFIYALQPSPSVSFYLCAGFYVACAVLRLAYFTVHGLLEDSRGKYYSGLPVTYAALLLPVTMLPGLLSWPLSWLLWLLHVWPLLIGSLFISRLRFRKPGSARTVSAGA</sequence>
<keyword evidence="12" id="KW-1185">Reference proteome</keyword>
<gene>
    <name evidence="11" type="ORF">DFR42_108161</name>
</gene>
<evidence type="ECO:0000256" key="9">
    <source>
        <dbReference type="ARBA" id="ARBA00023264"/>
    </source>
</evidence>
<feature type="transmembrane region" description="Helical" evidence="10">
    <location>
        <begin position="100"/>
        <end position="122"/>
    </location>
</feature>
<evidence type="ECO:0000256" key="8">
    <source>
        <dbReference type="ARBA" id="ARBA00023209"/>
    </source>
</evidence>
<evidence type="ECO:0000313" key="11">
    <source>
        <dbReference type="EMBL" id="PXX40326.1"/>
    </source>
</evidence>
<comment type="similarity">
    <text evidence="2">Belongs to the CDP-alcohol phosphatidyltransferase class-I family.</text>
</comment>
<evidence type="ECO:0000256" key="4">
    <source>
        <dbReference type="ARBA" id="ARBA00022692"/>
    </source>
</evidence>
<keyword evidence="6" id="KW-0443">Lipid metabolism</keyword>
<evidence type="ECO:0000256" key="10">
    <source>
        <dbReference type="SAM" id="Phobius"/>
    </source>
</evidence>
<dbReference type="OrthoDB" id="9777147at2"/>
<protein>
    <submittedName>
        <fullName evidence="11">CDP-diacylglycerol--serine O-phosphatidyltransferase</fullName>
    </submittedName>
</protein>
<keyword evidence="5 10" id="KW-1133">Transmembrane helix</keyword>
<dbReference type="RefSeq" id="WP_110257057.1">
    <property type="nucleotide sequence ID" value="NZ_QJKB01000008.1"/>
</dbReference>
<accession>A0A318IVV2</accession>
<evidence type="ECO:0000256" key="7">
    <source>
        <dbReference type="ARBA" id="ARBA00023136"/>
    </source>
</evidence>
<keyword evidence="3" id="KW-0444">Lipid biosynthesis</keyword>
<evidence type="ECO:0000256" key="1">
    <source>
        <dbReference type="ARBA" id="ARBA00004141"/>
    </source>
</evidence>
<dbReference type="Proteomes" id="UP000247792">
    <property type="component" value="Unassembled WGS sequence"/>
</dbReference>
<dbReference type="GO" id="GO:0016780">
    <property type="term" value="F:phosphotransferase activity, for other substituted phosphate groups"/>
    <property type="evidence" value="ECO:0007669"/>
    <property type="project" value="InterPro"/>
</dbReference>
<keyword evidence="4 10" id="KW-0812">Transmembrane</keyword>
<dbReference type="PANTHER" id="PTHR14269:SF61">
    <property type="entry name" value="CDP-DIACYLGLYCEROL--SERINE O-PHOSPHATIDYLTRANSFERASE"/>
    <property type="match status" value="1"/>
</dbReference>
<dbReference type="EMBL" id="QJKB01000008">
    <property type="protein sequence ID" value="PXX40326.1"/>
    <property type="molecule type" value="Genomic_DNA"/>
</dbReference>
<dbReference type="GO" id="GO:0008654">
    <property type="term" value="P:phospholipid biosynthetic process"/>
    <property type="evidence" value="ECO:0007669"/>
    <property type="project" value="UniProtKB-KW"/>
</dbReference>
<evidence type="ECO:0000256" key="6">
    <source>
        <dbReference type="ARBA" id="ARBA00023098"/>
    </source>
</evidence>
<dbReference type="InterPro" id="IPR000462">
    <property type="entry name" value="CDP-OH_P_trans"/>
</dbReference>
<comment type="caution">
    <text evidence="11">The sequence shown here is derived from an EMBL/GenBank/DDBJ whole genome shotgun (WGS) entry which is preliminary data.</text>
</comment>
<dbReference type="Gene3D" id="1.20.120.1760">
    <property type="match status" value="1"/>
</dbReference>
<proteinExistence type="inferred from homology"/>
<dbReference type="AlphaFoldDB" id="A0A318IVV2"/>
<dbReference type="PANTHER" id="PTHR14269">
    <property type="entry name" value="CDP-DIACYLGLYCEROL--GLYCEROL-3-PHOSPHATE 3-PHOSPHATIDYLTRANSFERASE-RELATED"/>
    <property type="match status" value="1"/>
</dbReference>
<dbReference type="GO" id="GO:0016020">
    <property type="term" value="C:membrane"/>
    <property type="evidence" value="ECO:0007669"/>
    <property type="project" value="UniProtKB-SubCell"/>
</dbReference>
<dbReference type="Pfam" id="PF01066">
    <property type="entry name" value="CDP-OH_P_transf"/>
    <property type="match status" value="1"/>
</dbReference>